<dbReference type="InterPro" id="IPR018713">
    <property type="entry name" value="MPAB/Lcp_cat_dom"/>
</dbReference>
<dbReference type="AlphaFoldDB" id="A0A839QRX9"/>
<feature type="domain" description="ER-bound oxygenase mpaB/mpaB'/Rubber oxygenase catalytic" evidence="1">
    <location>
        <begin position="26"/>
        <end position="249"/>
    </location>
</feature>
<gene>
    <name evidence="2" type="ORF">E9229_001002</name>
</gene>
<accession>A0A839QRX9</accession>
<evidence type="ECO:0000313" key="2">
    <source>
        <dbReference type="EMBL" id="MBB2994811.1"/>
    </source>
</evidence>
<name>A0A839QRX9_9MICC</name>
<dbReference type="Pfam" id="PF09995">
    <property type="entry name" value="MPAB_Lcp_cat"/>
    <property type="match status" value="1"/>
</dbReference>
<proteinExistence type="predicted"/>
<dbReference type="PANTHER" id="PTHR36151:SF3">
    <property type="entry name" value="ER-BOUND OXYGENASE MPAB_MPAB'_RUBBER OXYGENASE CATALYTIC DOMAIN-CONTAINING PROTEIN"/>
    <property type="match status" value="1"/>
</dbReference>
<dbReference type="PANTHER" id="PTHR36151">
    <property type="entry name" value="BLR2777 PROTEIN"/>
    <property type="match status" value="1"/>
</dbReference>
<dbReference type="EMBL" id="JACHVS010000001">
    <property type="protein sequence ID" value="MBB2994811.1"/>
    <property type="molecule type" value="Genomic_DNA"/>
</dbReference>
<keyword evidence="3" id="KW-1185">Reference proteome</keyword>
<evidence type="ECO:0000313" key="3">
    <source>
        <dbReference type="Proteomes" id="UP000523000"/>
    </source>
</evidence>
<dbReference type="Proteomes" id="UP000523000">
    <property type="component" value="Unassembled WGS sequence"/>
</dbReference>
<sequence>MRADEAGWTVFGRGRRVEGISDIAPEAVLLVGAGRSVLLQLAHPAVGHGVARHSGFATDPMRRLQGTLTYIYALTNGTEAQRELVSRRVNAAHGPVRSEPADDGSHPAYSAFDPQLQLWVAATLYESGMGMYERIFSGLEPETAERVYRQYGVLGSALQMPEGLWPATRADFRAYWEDAVAGLRVDETARGVAEVLLRAEKAPWWLRAGMPLARFVTIGLLPETVRSGFGYTWTTGQERRLGMFFGALRCLVRVTPRWIRRAPMGIYLRRADGREA</sequence>
<comment type="caution">
    <text evidence="2">The sequence shown here is derived from an EMBL/GenBank/DDBJ whole genome shotgun (WGS) entry which is preliminary data.</text>
</comment>
<dbReference type="RefSeq" id="WP_183510145.1">
    <property type="nucleotide sequence ID" value="NZ_BAABGK010000036.1"/>
</dbReference>
<protein>
    <submittedName>
        <fullName evidence="2">Uncharacterized protein (DUF2236 family)</fullName>
    </submittedName>
</protein>
<evidence type="ECO:0000259" key="1">
    <source>
        <dbReference type="Pfam" id="PF09995"/>
    </source>
</evidence>
<organism evidence="2 3">
    <name type="scientific">Paeniglutamicibacter cryotolerans</name>
    <dbReference type="NCBI Taxonomy" id="670079"/>
    <lineage>
        <taxon>Bacteria</taxon>
        <taxon>Bacillati</taxon>
        <taxon>Actinomycetota</taxon>
        <taxon>Actinomycetes</taxon>
        <taxon>Micrococcales</taxon>
        <taxon>Micrococcaceae</taxon>
        <taxon>Paeniglutamicibacter</taxon>
    </lineage>
</organism>
<reference evidence="2 3" key="1">
    <citation type="submission" date="2020-08" db="EMBL/GenBank/DDBJ databases">
        <title>Sequencing the genomes of 1000 actinobacteria strains.</title>
        <authorList>
            <person name="Klenk H.-P."/>
        </authorList>
    </citation>
    <scope>NUCLEOTIDE SEQUENCE [LARGE SCALE GENOMIC DNA]</scope>
    <source>
        <strain evidence="2 3">DSM 22826</strain>
    </source>
</reference>
<dbReference type="GO" id="GO:0016491">
    <property type="term" value="F:oxidoreductase activity"/>
    <property type="evidence" value="ECO:0007669"/>
    <property type="project" value="InterPro"/>
</dbReference>